<name>A0A8H5TV82_FUSHE</name>
<proteinExistence type="predicted"/>
<organism evidence="2 3">
    <name type="scientific">Fusarium heterosporum</name>
    <dbReference type="NCBI Taxonomy" id="42747"/>
    <lineage>
        <taxon>Eukaryota</taxon>
        <taxon>Fungi</taxon>
        <taxon>Dikarya</taxon>
        <taxon>Ascomycota</taxon>
        <taxon>Pezizomycotina</taxon>
        <taxon>Sordariomycetes</taxon>
        <taxon>Hypocreomycetidae</taxon>
        <taxon>Hypocreales</taxon>
        <taxon>Nectriaceae</taxon>
        <taxon>Fusarium</taxon>
        <taxon>Fusarium heterosporum species complex</taxon>
    </lineage>
</organism>
<evidence type="ECO:0000256" key="1">
    <source>
        <dbReference type="SAM" id="SignalP"/>
    </source>
</evidence>
<comment type="caution">
    <text evidence="2">The sequence shown here is derived from an EMBL/GenBank/DDBJ whole genome shotgun (WGS) entry which is preliminary data.</text>
</comment>
<gene>
    <name evidence="2" type="ORF">FHETE_2235</name>
</gene>
<accession>A0A8H5TV82</accession>
<sequence length="326" mass="36795">MKLFLTIFVLLKLATAAQAARWTLHRSCYENNAYKEGLIKAMEIAKSRSAFCASKLREIDAMNHRNPLYGAPDTALPICATEADVLLQERYEMFGELEGPIGKDSGFADSDEWRGRNNPFQTDFVLYCAPDLSEREVPLNGMQPWDNARQRILAPDNALILIQRDIDAGTWADPEKKAEAVTFRAPPTLITGEEAARIPNTITFNPIWLNHRMQEGGLFASDESLEKMTKKGALAELKKSWKPNARATPVDTMIEDLSVTLLHEMFHTHAFGGYSDLPNNDVAYNWMNNIEHKEKDNPELIAIIALIFDLKQNKKVTVNKDGEMKK</sequence>
<evidence type="ECO:0000313" key="2">
    <source>
        <dbReference type="EMBL" id="KAF5676108.1"/>
    </source>
</evidence>
<dbReference type="AlphaFoldDB" id="A0A8H5TV82"/>
<reference evidence="2 3" key="1">
    <citation type="submission" date="2020-05" db="EMBL/GenBank/DDBJ databases">
        <title>Identification and distribution of gene clusters putatively required for synthesis of sphingolipid metabolism inhibitors in phylogenetically diverse species of the filamentous fungus Fusarium.</title>
        <authorList>
            <person name="Kim H.-S."/>
            <person name="Busman M."/>
            <person name="Brown D.W."/>
            <person name="Divon H."/>
            <person name="Uhlig S."/>
            <person name="Proctor R.H."/>
        </authorList>
    </citation>
    <scope>NUCLEOTIDE SEQUENCE [LARGE SCALE GENOMIC DNA]</scope>
    <source>
        <strain evidence="2 3">NRRL 20693</strain>
    </source>
</reference>
<dbReference type="Proteomes" id="UP000567885">
    <property type="component" value="Unassembled WGS sequence"/>
</dbReference>
<dbReference type="EMBL" id="JAAGWQ010000035">
    <property type="protein sequence ID" value="KAF5676108.1"/>
    <property type="molecule type" value="Genomic_DNA"/>
</dbReference>
<feature type="chain" id="PRO_5034964760" evidence="1">
    <location>
        <begin position="20"/>
        <end position="326"/>
    </location>
</feature>
<evidence type="ECO:0000313" key="3">
    <source>
        <dbReference type="Proteomes" id="UP000567885"/>
    </source>
</evidence>
<keyword evidence="1" id="KW-0732">Signal</keyword>
<keyword evidence="3" id="KW-1185">Reference proteome</keyword>
<feature type="signal peptide" evidence="1">
    <location>
        <begin position="1"/>
        <end position="19"/>
    </location>
</feature>
<protein>
    <submittedName>
        <fullName evidence="2">Uncharacterized protein</fullName>
    </submittedName>
</protein>
<dbReference type="OrthoDB" id="4914466at2759"/>